<feature type="region of interest" description="Disordered" evidence="1">
    <location>
        <begin position="104"/>
        <end position="196"/>
    </location>
</feature>
<dbReference type="KEGG" id="rba:RB1269"/>
<dbReference type="Proteomes" id="UP000001025">
    <property type="component" value="Chromosome"/>
</dbReference>
<evidence type="ECO:0000256" key="1">
    <source>
        <dbReference type="SAM" id="MobiDB-lite"/>
    </source>
</evidence>
<evidence type="ECO:0000313" key="2">
    <source>
        <dbReference type="EMBL" id="CAD72000.1"/>
    </source>
</evidence>
<reference evidence="2 3" key="1">
    <citation type="journal article" date="2003" name="Proc. Natl. Acad. Sci. U.S.A.">
        <title>Complete genome sequence of the marine planctomycete Pirellula sp. strain 1.</title>
        <authorList>
            <person name="Gloeckner F.O."/>
            <person name="Kube M."/>
            <person name="Bauer M."/>
            <person name="Teeling H."/>
            <person name="Lombardot T."/>
            <person name="Ludwig W."/>
            <person name="Gade D."/>
            <person name="Beck A."/>
            <person name="Borzym K."/>
            <person name="Heitmann K."/>
            <person name="Rabus R."/>
            <person name="Schlesner H."/>
            <person name="Amann R."/>
            <person name="Reinhardt R."/>
        </authorList>
    </citation>
    <scope>NUCLEOTIDE SEQUENCE [LARGE SCALE GENOMIC DNA]</scope>
    <source>
        <strain evidence="3">DSM 10527 / NCIMB 13988 / SH1</strain>
    </source>
</reference>
<dbReference type="InParanoid" id="Q7UXK6"/>
<name>Q7UXK6_RHOBA</name>
<proteinExistence type="predicted"/>
<gene>
    <name evidence="2" type="ordered locus">RB1269</name>
</gene>
<keyword evidence="3" id="KW-1185">Reference proteome</keyword>
<accession>Q7UXK6</accession>
<dbReference type="AlphaFoldDB" id="Q7UXK6"/>
<protein>
    <submittedName>
        <fullName evidence="2">Uncharacterized protein</fullName>
    </submittedName>
</protein>
<sequence length="203" mass="22645">MIAKRGKHAQTGLASGVVADFHIHVQTETTGDQGLVAFQRTVTRQIHHVPNLHDRFVNTHGFRGRWQFQFQFVDACVVGHGCVVGSEGRGFKIQERTSSIRVSKMTSLPRPSKMTCRQQNRTKSEIPAPANKKSPHVGQVPPGGVTGRLLLTSGEHSNNTTRFVPKHRRGCHVEHGLRPNQRSQPRRPGSTWRGDWTTIIDLA</sequence>
<dbReference type="HOGENOM" id="CLU_1348035_0_0_0"/>
<dbReference type="STRING" id="243090.RB1269"/>
<evidence type="ECO:0000313" key="3">
    <source>
        <dbReference type="Proteomes" id="UP000001025"/>
    </source>
</evidence>
<dbReference type="EnsemblBacteria" id="CAD72000">
    <property type="protein sequence ID" value="CAD72000"/>
    <property type="gene ID" value="RB1269"/>
</dbReference>
<dbReference type="EMBL" id="BX294135">
    <property type="protein sequence ID" value="CAD72000.1"/>
    <property type="molecule type" value="Genomic_DNA"/>
</dbReference>
<organism evidence="2 3">
    <name type="scientific">Rhodopirellula baltica (strain DSM 10527 / NCIMB 13988 / SH1)</name>
    <dbReference type="NCBI Taxonomy" id="243090"/>
    <lineage>
        <taxon>Bacteria</taxon>
        <taxon>Pseudomonadati</taxon>
        <taxon>Planctomycetota</taxon>
        <taxon>Planctomycetia</taxon>
        <taxon>Pirellulales</taxon>
        <taxon>Pirellulaceae</taxon>
        <taxon>Rhodopirellula</taxon>
    </lineage>
</organism>